<dbReference type="Gene3D" id="3.40.50.1010">
    <property type="entry name" value="5'-nuclease"/>
    <property type="match status" value="1"/>
</dbReference>
<dbReference type="SUPFAM" id="SSF88723">
    <property type="entry name" value="PIN domain-like"/>
    <property type="match status" value="1"/>
</dbReference>
<dbReference type="SUPFAM" id="SSF52540">
    <property type="entry name" value="P-loop containing nucleoside triphosphate hydrolases"/>
    <property type="match status" value="1"/>
</dbReference>
<protein>
    <submittedName>
        <fullName evidence="6">PhoH family protein</fullName>
    </submittedName>
</protein>
<organism evidence="6 7">
    <name type="scientific">Candidatus Coprenecus avistercoris</name>
    <dbReference type="NCBI Taxonomy" id="2840730"/>
    <lineage>
        <taxon>Bacteria</taxon>
        <taxon>Pseudomonadati</taxon>
        <taxon>Bacteroidota</taxon>
        <taxon>Bacteroidia</taxon>
        <taxon>Bacteroidales</taxon>
        <taxon>Rikenellaceae</taxon>
        <taxon>Rikenellaceae incertae sedis</taxon>
        <taxon>Candidatus Coprenecus</taxon>
    </lineage>
</organism>
<proteinExistence type="inferred from homology"/>
<dbReference type="Gene3D" id="3.40.50.300">
    <property type="entry name" value="P-loop containing nucleotide triphosphate hydrolases"/>
    <property type="match status" value="1"/>
</dbReference>
<evidence type="ECO:0000256" key="1">
    <source>
        <dbReference type="ARBA" id="ARBA00010393"/>
    </source>
</evidence>
<keyword evidence="2" id="KW-0547">Nucleotide-binding</keyword>
<dbReference type="InterPro" id="IPR003714">
    <property type="entry name" value="PhoH"/>
</dbReference>
<name>A0A9D1E2W1_9BACT</name>
<dbReference type="AlphaFoldDB" id="A0A9D1E2W1"/>
<feature type="domain" description="PIN" evidence="5">
    <location>
        <begin position="17"/>
        <end position="146"/>
    </location>
</feature>
<dbReference type="PANTHER" id="PTHR30473:SF2">
    <property type="entry name" value="PIN DOMAIN-CONTAINING PROTEIN"/>
    <property type="match status" value="1"/>
</dbReference>
<dbReference type="InterPro" id="IPR027417">
    <property type="entry name" value="P-loop_NTPase"/>
</dbReference>
<gene>
    <name evidence="6" type="ORF">IAC94_08655</name>
</gene>
<dbReference type="InterPro" id="IPR029060">
    <property type="entry name" value="PIN-like_dom_sf"/>
</dbReference>
<dbReference type="Pfam" id="PF02562">
    <property type="entry name" value="PhoH"/>
    <property type="match status" value="1"/>
</dbReference>
<dbReference type="CDD" id="cd09883">
    <property type="entry name" value="PIN_VapC_PhoHL-ATPase"/>
    <property type="match status" value="1"/>
</dbReference>
<dbReference type="InterPro" id="IPR051451">
    <property type="entry name" value="PhoH2-like"/>
</dbReference>
<dbReference type="Proteomes" id="UP000886744">
    <property type="component" value="Unassembled WGS sequence"/>
</dbReference>
<dbReference type="GO" id="GO:0005829">
    <property type="term" value="C:cytosol"/>
    <property type="evidence" value="ECO:0007669"/>
    <property type="project" value="TreeGrafter"/>
</dbReference>
<keyword evidence="3" id="KW-0067">ATP-binding</keyword>
<dbReference type="InterPro" id="IPR002716">
    <property type="entry name" value="PIN_dom"/>
</dbReference>
<evidence type="ECO:0000256" key="3">
    <source>
        <dbReference type="ARBA" id="ARBA00022840"/>
    </source>
</evidence>
<dbReference type="EMBL" id="DVHI01000105">
    <property type="protein sequence ID" value="HIR63568.1"/>
    <property type="molecule type" value="Genomic_DNA"/>
</dbReference>
<reference evidence="6" key="2">
    <citation type="journal article" date="2021" name="PeerJ">
        <title>Extensive microbial diversity within the chicken gut microbiome revealed by metagenomics and culture.</title>
        <authorList>
            <person name="Gilroy R."/>
            <person name="Ravi A."/>
            <person name="Getino M."/>
            <person name="Pursley I."/>
            <person name="Horton D.L."/>
            <person name="Alikhan N.F."/>
            <person name="Baker D."/>
            <person name="Gharbi K."/>
            <person name="Hall N."/>
            <person name="Watson M."/>
            <person name="Adriaenssens E.M."/>
            <person name="Foster-Nyarko E."/>
            <person name="Jarju S."/>
            <person name="Secka A."/>
            <person name="Antonio M."/>
            <person name="Oren A."/>
            <person name="Chaudhuri R.R."/>
            <person name="La Ragione R."/>
            <person name="Hildebrand F."/>
            <person name="Pallen M.J."/>
        </authorList>
    </citation>
    <scope>NUCLEOTIDE SEQUENCE</scope>
    <source>
        <strain evidence="6">ChiHjej13B12-12457</strain>
    </source>
</reference>
<evidence type="ECO:0000259" key="5">
    <source>
        <dbReference type="SMART" id="SM00670"/>
    </source>
</evidence>
<dbReference type="Pfam" id="PF13638">
    <property type="entry name" value="PIN_4"/>
    <property type="match status" value="1"/>
</dbReference>
<evidence type="ECO:0000256" key="2">
    <source>
        <dbReference type="ARBA" id="ARBA00022741"/>
    </source>
</evidence>
<comment type="caution">
    <text evidence="6">The sequence shown here is derived from an EMBL/GenBank/DDBJ whole genome shotgun (WGS) entry which is preliminary data.</text>
</comment>
<dbReference type="PANTHER" id="PTHR30473">
    <property type="entry name" value="PROTEIN PHOH"/>
    <property type="match status" value="1"/>
</dbReference>
<evidence type="ECO:0000313" key="7">
    <source>
        <dbReference type="Proteomes" id="UP000886744"/>
    </source>
</evidence>
<evidence type="ECO:0000256" key="4">
    <source>
        <dbReference type="ARBA" id="ARBA00046345"/>
    </source>
</evidence>
<dbReference type="GO" id="GO:0005524">
    <property type="term" value="F:ATP binding"/>
    <property type="evidence" value="ECO:0007669"/>
    <property type="project" value="UniProtKB-KW"/>
</dbReference>
<comment type="similarity">
    <text evidence="4">In the N-terminal section; belongs to the PINc/VapC protein family.</text>
</comment>
<dbReference type="SMART" id="SM00670">
    <property type="entry name" value="PINc"/>
    <property type="match status" value="1"/>
</dbReference>
<accession>A0A9D1E2W1</accession>
<reference evidence="6" key="1">
    <citation type="submission" date="2020-10" db="EMBL/GenBank/DDBJ databases">
        <authorList>
            <person name="Gilroy R."/>
        </authorList>
    </citation>
    <scope>NUCLEOTIDE SEQUENCE</scope>
    <source>
        <strain evidence="6">ChiHjej13B12-12457</strain>
    </source>
</reference>
<sequence>MENRFRGLDSRPPRPPKLFVLDTNVILHDSRCIFNFQDNDIYIPVSVIEELDKFKKGDDNLGFNARAFVRALDKISDNTLFDRGISLGKDRGHIKIEMGHGYTGQIRDSLIDDIPDHRIIATAIWLRDNNPDRKVILVTKDLNMRLKAKALGLMAQDYLSDKVQEERVVKTEKEVLTVRNMKDDFIRKINESPEGVPFAQVGIRRRPAPNQYYKIYDSSKSLTLARYDDRDKTIVRVRPQTAYGITPRNDEQTLAMDAVMNPDIKLIALTGRAGTGKTLIALAGALAQSGNYEQILLSRPVIPLKNQELGFLPGSVNDKIGPYMLPLFDNLAVIKSCFSSTSKEVVKIEDMLRREKLIINPLAYIRGRSLGNVFFIVDESQNLTPHEVKTIITRAGEGTKIVFTGDIYQIDQPYLDFYSNGLTHLCDKFFGQSVFAHINMVRGERSQLSELAGKLL</sequence>
<comment type="similarity">
    <text evidence="1">Belongs to the PhoH family.</text>
</comment>
<evidence type="ECO:0000313" key="6">
    <source>
        <dbReference type="EMBL" id="HIR63568.1"/>
    </source>
</evidence>